<organism evidence="1">
    <name type="scientific">Oryza nivara</name>
    <name type="common">Indian wild rice</name>
    <name type="synonym">Oryza sativa f. spontanea</name>
    <dbReference type="NCBI Taxonomy" id="4536"/>
    <lineage>
        <taxon>Eukaryota</taxon>
        <taxon>Viridiplantae</taxon>
        <taxon>Streptophyta</taxon>
        <taxon>Embryophyta</taxon>
        <taxon>Tracheophyta</taxon>
        <taxon>Spermatophyta</taxon>
        <taxon>Magnoliopsida</taxon>
        <taxon>Liliopsida</taxon>
        <taxon>Poales</taxon>
        <taxon>Poaceae</taxon>
        <taxon>BOP clade</taxon>
        <taxon>Oryzoideae</taxon>
        <taxon>Oryzeae</taxon>
        <taxon>Oryzinae</taxon>
        <taxon>Oryza</taxon>
    </lineage>
</organism>
<keyword evidence="2" id="KW-1185">Reference proteome</keyword>
<reference evidence="1" key="2">
    <citation type="submission" date="2018-04" db="EMBL/GenBank/DDBJ databases">
        <title>OnivRS2 (Oryza nivara Reference Sequence Version 2).</title>
        <authorList>
            <person name="Zhang J."/>
            <person name="Kudrna D."/>
            <person name="Lee S."/>
            <person name="Talag J."/>
            <person name="Rajasekar S."/>
            <person name="Welchert J."/>
            <person name="Hsing Y.-I."/>
            <person name="Wing R.A."/>
        </authorList>
    </citation>
    <scope>NUCLEOTIDE SEQUENCE [LARGE SCALE GENOMIC DNA]</scope>
    <source>
        <strain evidence="1">SL10</strain>
    </source>
</reference>
<proteinExistence type="predicted"/>
<evidence type="ECO:0000313" key="1">
    <source>
        <dbReference type="EnsemblPlants" id="ONIVA08G11360.1"/>
    </source>
</evidence>
<reference evidence="1" key="1">
    <citation type="submission" date="2015-04" db="UniProtKB">
        <authorList>
            <consortium name="EnsemblPlants"/>
        </authorList>
    </citation>
    <scope>IDENTIFICATION</scope>
    <source>
        <strain evidence="1">SL10</strain>
    </source>
</reference>
<protein>
    <submittedName>
        <fullName evidence="1">Uncharacterized protein</fullName>
    </submittedName>
</protein>
<dbReference type="Proteomes" id="UP000006591">
    <property type="component" value="Chromosome 8"/>
</dbReference>
<dbReference type="Gramene" id="ONIVA08G11360.1">
    <property type="protein sequence ID" value="ONIVA08G11360.1"/>
    <property type="gene ID" value="ONIVA08G11360"/>
</dbReference>
<dbReference type="EnsemblPlants" id="ONIVA08G11360.1">
    <property type="protein sequence ID" value="ONIVA08G11360.1"/>
    <property type="gene ID" value="ONIVA08G11360"/>
</dbReference>
<dbReference type="AlphaFoldDB" id="A0A0E0IAA5"/>
<evidence type="ECO:0000313" key="2">
    <source>
        <dbReference type="Proteomes" id="UP000006591"/>
    </source>
</evidence>
<sequence length="39" mass="4223">MVAPKEGTLQALAYFIVPSELPSGNSCYCYCCCFANSIK</sequence>
<accession>A0A0E0IAA5</accession>
<name>A0A0E0IAA5_ORYNI</name>
<dbReference type="HOGENOM" id="CLU_3320869_0_0_1"/>